<accession>A0A480GZV6</accession>
<protein>
    <submittedName>
        <fullName evidence="1">Melanocortin-2 receptor accessory protein isoform X1</fullName>
    </submittedName>
</protein>
<proteinExistence type="predicted"/>
<organism evidence="1">
    <name type="scientific">Sus scrofa</name>
    <name type="common">Pig</name>
    <dbReference type="NCBI Taxonomy" id="9823"/>
    <lineage>
        <taxon>Eukaryota</taxon>
        <taxon>Metazoa</taxon>
        <taxon>Chordata</taxon>
        <taxon>Craniata</taxon>
        <taxon>Vertebrata</taxon>
        <taxon>Euteleostomi</taxon>
        <taxon>Mammalia</taxon>
        <taxon>Eutheria</taxon>
        <taxon>Laurasiatheria</taxon>
        <taxon>Artiodactyla</taxon>
        <taxon>Suina</taxon>
        <taxon>Suidae</taxon>
        <taxon>Sus</taxon>
    </lineage>
</organism>
<dbReference type="EMBL" id="DQIR01062437">
    <property type="protein sequence ID" value="HDA17913.1"/>
    <property type="molecule type" value="Transcribed_RNA"/>
</dbReference>
<name>A0A480GZV6_PIG</name>
<dbReference type="AlphaFoldDB" id="A0A480GZV6"/>
<reference evidence="1" key="1">
    <citation type="journal article" date="2019" name="PeerJ">
        <title>Genes of the pig, Sus scrofa, reconstructed with EvidentialGene.</title>
        <authorList>
            <person name="Gilbert D.G."/>
        </authorList>
    </citation>
    <scope>NUCLEOTIDE SEQUENCE</scope>
</reference>
<keyword evidence="1" id="KW-0675">Receptor</keyword>
<evidence type="ECO:0000313" key="1">
    <source>
        <dbReference type="EMBL" id="HDA17913.1"/>
    </source>
</evidence>
<sequence>MASLGEMHRRAPCRVILDLAAGLLPVCRPSEGTCGSRLVLNSPVPSAMTPICRCWFYIERFCLQRALAGLVPDVSGCPAGPHRGPGPRGEQGGPGGRWAARWRGSPTAAAGGGQMLCRCLVPQPSSVEAAASVRSPVACGLPPEAEGEVEAEIPGACWVVLGVVPGLRGA</sequence>
<dbReference type="EMBL" id="DQIR01063083">
    <property type="protein sequence ID" value="HDA18559.1"/>
    <property type="molecule type" value="Transcribed_RNA"/>
</dbReference>